<dbReference type="GO" id="GO:0030089">
    <property type="term" value="C:phycobilisome"/>
    <property type="evidence" value="ECO:0007669"/>
    <property type="project" value="UniProtKB-KW"/>
</dbReference>
<proteinExistence type="predicted"/>
<dbReference type="EMBL" id="CP000554">
    <property type="protein sequence ID" value="ABM78967.1"/>
    <property type="molecule type" value="Genomic_DNA"/>
</dbReference>
<dbReference type="STRING" id="59922.P9303_22321"/>
<dbReference type="HOGENOM" id="CLU_050203_0_0_3"/>
<evidence type="ECO:0000313" key="3">
    <source>
        <dbReference type="EMBL" id="ABM78967.1"/>
    </source>
</evidence>
<dbReference type="Proteomes" id="UP000002274">
    <property type="component" value="Chromosome"/>
</dbReference>
<sequence length="449" mass="50878">MKELKSPFDNLPSLSQEEALKILCTPINKLELASDYYKAAFHLSKFPGPMTERALLRLIESESSEFPVVIARKKAVEGLARLRCTAAIPAIGRCLTSSDPYLVEISAWALQELDCQDPDLHQLMMSLLDDPKQHRRVLIQSLSCLGVVSAAPRIKSLQDDANPGVSGAALAAVFKLCGQRARLVELELHLALPVQMDRHLAIQDVIDAGEFDLLKATLRAPVSPTFRMRALNALWPEEVGQQNGLDLLVILDGLMRDDPDDLDLVHHYDESPTDAFLIEELFATDFSRCYLAVQTLRSRNPKELWPLLLKCWQRAEKDYGALYFFMLLFRCMTDWPETAQQKIQDLCFFALDRRWPDFIKFKPASILTLMQYSPEIGCSYLSQWLNPGKSPYWACRYAALLAIEPLLHVEEWGTLVENVARNKEDPHRFVRAKVNSLEMNRIGASPPVI</sequence>
<evidence type="ECO:0000313" key="4">
    <source>
        <dbReference type="Proteomes" id="UP000002274"/>
    </source>
</evidence>
<reference evidence="3 4" key="1">
    <citation type="journal article" date="2007" name="PLoS Genet.">
        <title>Patterns and implications of gene gain and loss in the evolution of Prochlorococcus.</title>
        <authorList>
            <person name="Kettler G.C."/>
            <person name="Martiny A.C."/>
            <person name="Huang K."/>
            <person name="Zucker J."/>
            <person name="Coleman M.L."/>
            <person name="Rodrigue S."/>
            <person name="Chen F."/>
            <person name="Lapidus A."/>
            <person name="Ferriera S."/>
            <person name="Johnson J."/>
            <person name="Steglich C."/>
            <person name="Church G.M."/>
            <person name="Richardson P."/>
            <person name="Chisholm S.W."/>
        </authorList>
    </citation>
    <scope>NUCLEOTIDE SEQUENCE [LARGE SCALE GENOMIC DNA]</scope>
    <source>
        <strain evidence="3 4">MIT 9303</strain>
    </source>
</reference>
<dbReference type="InterPro" id="IPR011989">
    <property type="entry name" value="ARM-like"/>
</dbReference>
<dbReference type="Pfam" id="PF13646">
    <property type="entry name" value="HEAT_2"/>
    <property type="match status" value="1"/>
</dbReference>
<dbReference type="AlphaFoldDB" id="A2CBV7"/>
<evidence type="ECO:0000256" key="2">
    <source>
        <dbReference type="ARBA" id="ARBA00022738"/>
    </source>
</evidence>
<dbReference type="BioCyc" id="PMAR59922:G1G80-1954-MONOMER"/>
<evidence type="ECO:0000256" key="1">
    <source>
        <dbReference type="ARBA" id="ARBA00022549"/>
    </source>
</evidence>
<dbReference type="InterPro" id="IPR016024">
    <property type="entry name" value="ARM-type_fold"/>
</dbReference>
<accession>A2CBV7</accession>
<dbReference type="RefSeq" id="WP_011826835.1">
    <property type="nucleotide sequence ID" value="NC_008820.1"/>
</dbReference>
<name>A2CBV7_PROM3</name>
<organism evidence="3 4">
    <name type="scientific">Prochlorococcus marinus (strain MIT 9303)</name>
    <dbReference type="NCBI Taxonomy" id="59922"/>
    <lineage>
        <taxon>Bacteria</taxon>
        <taxon>Bacillati</taxon>
        <taxon>Cyanobacteriota</taxon>
        <taxon>Cyanophyceae</taxon>
        <taxon>Synechococcales</taxon>
        <taxon>Prochlorococcaceae</taxon>
        <taxon>Prochlorococcus</taxon>
    </lineage>
</organism>
<keyword evidence="2" id="KW-0605">Phycobilisome</keyword>
<dbReference type="KEGG" id="pmf:P9303_22321"/>
<gene>
    <name evidence="3" type="primary">cpeY</name>
    <name evidence="3" type="ordered locus">P9303_22321</name>
</gene>
<keyword evidence="1" id="KW-0042">Antenna complex</keyword>
<dbReference type="Gene3D" id="1.25.10.10">
    <property type="entry name" value="Leucine-rich Repeat Variant"/>
    <property type="match status" value="1"/>
</dbReference>
<protein>
    <submittedName>
        <fullName evidence="3">Putative bilin biosynthesis protein CpeY</fullName>
    </submittedName>
</protein>
<dbReference type="SUPFAM" id="SSF48371">
    <property type="entry name" value="ARM repeat"/>
    <property type="match status" value="1"/>
</dbReference>